<comment type="caution">
    <text evidence="1">The sequence shown here is derived from an EMBL/GenBank/DDBJ whole genome shotgun (WGS) entry which is preliminary data.</text>
</comment>
<dbReference type="InterPro" id="IPR015943">
    <property type="entry name" value="WD40/YVTN_repeat-like_dom_sf"/>
</dbReference>
<dbReference type="Gene3D" id="2.130.10.10">
    <property type="entry name" value="YVTN repeat-like/Quinoprotein amine dehydrogenase"/>
    <property type="match status" value="1"/>
</dbReference>
<evidence type="ECO:0000313" key="2">
    <source>
        <dbReference type="Proteomes" id="UP001194468"/>
    </source>
</evidence>
<organism evidence="1 2">
    <name type="scientific">Boletus edulis BED1</name>
    <dbReference type="NCBI Taxonomy" id="1328754"/>
    <lineage>
        <taxon>Eukaryota</taxon>
        <taxon>Fungi</taxon>
        <taxon>Dikarya</taxon>
        <taxon>Basidiomycota</taxon>
        <taxon>Agaricomycotina</taxon>
        <taxon>Agaricomycetes</taxon>
        <taxon>Agaricomycetidae</taxon>
        <taxon>Boletales</taxon>
        <taxon>Boletineae</taxon>
        <taxon>Boletaceae</taxon>
        <taxon>Boletoideae</taxon>
        <taxon>Boletus</taxon>
    </lineage>
</organism>
<accession>A0AAD4BHF4</accession>
<dbReference type="Proteomes" id="UP001194468">
    <property type="component" value="Unassembled WGS sequence"/>
</dbReference>
<protein>
    <submittedName>
        <fullName evidence="1">Uncharacterized protein</fullName>
    </submittedName>
</protein>
<proteinExistence type="predicted"/>
<sequence>GWLRRWQVRDGREVGKVVNTAGLAYAVTASKNGRWILHDDEHVVVLRNATTNKEVFRVQGRGQTGWVVAVDVSTDSTKFALVSLDGILHIFSLSVTAGHWRLLPGPLQHGCGIAGGQVLHKRGIHRQYVGAGSRPDLGCLYS</sequence>
<evidence type="ECO:0000313" key="1">
    <source>
        <dbReference type="EMBL" id="KAF8431019.1"/>
    </source>
</evidence>
<keyword evidence="2" id="KW-1185">Reference proteome</keyword>
<feature type="non-terminal residue" evidence="1">
    <location>
        <position position="1"/>
    </location>
</feature>
<dbReference type="SUPFAM" id="SSF50998">
    <property type="entry name" value="Quinoprotein alcohol dehydrogenase-like"/>
    <property type="match status" value="1"/>
</dbReference>
<gene>
    <name evidence="1" type="ORF">L210DRAFT_864571</name>
</gene>
<name>A0AAD4BHF4_BOLED</name>
<dbReference type="AlphaFoldDB" id="A0AAD4BHF4"/>
<dbReference type="InterPro" id="IPR011047">
    <property type="entry name" value="Quinoprotein_ADH-like_sf"/>
</dbReference>
<dbReference type="EMBL" id="WHUW01000054">
    <property type="protein sequence ID" value="KAF8431019.1"/>
    <property type="molecule type" value="Genomic_DNA"/>
</dbReference>
<reference evidence="1" key="2">
    <citation type="journal article" date="2020" name="Nat. Commun.">
        <title>Large-scale genome sequencing of mycorrhizal fungi provides insights into the early evolution of symbiotic traits.</title>
        <authorList>
            <person name="Miyauchi S."/>
            <person name="Kiss E."/>
            <person name="Kuo A."/>
            <person name="Drula E."/>
            <person name="Kohler A."/>
            <person name="Sanchez-Garcia M."/>
            <person name="Morin E."/>
            <person name="Andreopoulos B."/>
            <person name="Barry K.W."/>
            <person name="Bonito G."/>
            <person name="Buee M."/>
            <person name="Carver A."/>
            <person name="Chen C."/>
            <person name="Cichocki N."/>
            <person name="Clum A."/>
            <person name="Culley D."/>
            <person name="Crous P.W."/>
            <person name="Fauchery L."/>
            <person name="Girlanda M."/>
            <person name="Hayes R.D."/>
            <person name="Keri Z."/>
            <person name="LaButti K."/>
            <person name="Lipzen A."/>
            <person name="Lombard V."/>
            <person name="Magnuson J."/>
            <person name="Maillard F."/>
            <person name="Murat C."/>
            <person name="Nolan M."/>
            <person name="Ohm R.A."/>
            <person name="Pangilinan J."/>
            <person name="Pereira M.F."/>
            <person name="Perotto S."/>
            <person name="Peter M."/>
            <person name="Pfister S."/>
            <person name="Riley R."/>
            <person name="Sitrit Y."/>
            <person name="Stielow J.B."/>
            <person name="Szollosi G."/>
            <person name="Zifcakova L."/>
            <person name="Stursova M."/>
            <person name="Spatafora J.W."/>
            <person name="Tedersoo L."/>
            <person name="Vaario L.M."/>
            <person name="Yamada A."/>
            <person name="Yan M."/>
            <person name="Wang P."/>
            <person name="Xu J."/>
            <person name="Bruns T."/>
            <person name="Baldrian P."/>
            <person name="Vilgalys R."/>
            <person name="Dunand C."/>
            <person name="Henrissat B."/>
            <person name="Grigoriev I.V."/>
            <person name="Hibbett D."/>
            <person name="Nagy L.G."/>
            <person name="Martin F.M."/>
        </authorList>
    </citation>
    <scope>NUCLEOTIDE SEQUENCE</scope>
    <source>
        <strain evidence="1">BED1</strain>
    </source>
</reference>
<reference evidence="1" key="1">
    <citation type="submission" date="2019-10" db="EMBL/GenBank/DDBJ databases">
        <authorList>
            <consortium name="DOE Joint Genome Institute"/>
            <person name="Kuo A."/>
            <person name="Miyauchi S."/>
            <person name="Kiss E."/>
            <person name="Drula E."/>
            <person name="Kohler A."/>
            <person name="Sanchez-Garcia M."/>
            <person name="Andreopoulos B."/>
            <person name="Barry K.W."/>
            <person name="Bonito G."/>
            <person name="Buee M."/>
            <person name="Carver A."/>
            <person name="Chen C."/>
            <person name="Cichocki N."/>
            <person name="Clum A."/>
            <person name="Culley D."/>
            <person name="Crous P.W."/>
            <person name="Fauchery L."/>
            <person name="Girlanda M."/>
            <person name="Hayes R."/>
            <person name="Keri Z."/>
            <person name="LaButti K."/>
            <person name="Lipzen A."/>
            <person name="Lombard V."/>
            <person name="Magnuson J."/>
            <person name="Maillard F."/>
            <person name="Morin E."/>
            <person name="Murat C."/>
            <person name="Nolan M."/>
            <person name="Ohm R."/>
            <person name="Pangilinan J."/>
            <person name="Pereira M."/>
            <person name="Perotto S."/>
            <person name="Peter M."/>
            <person name="Riley R."/>
            <person name="Sitrit Y."/>
            <person name="Stielow B."/>
            <person name="Szollosi G."/>
            <person name="Zifcakova L."/>
            <person name="Stursova M."/>
            <person name="Spatafora J.W."/>
            <person name="Tedersoo L."/>
            <person name="Vaario L.-M."/>
            <person name="Yamada A."/>
            <person name="Yan M."/>
            <person name="Wang P."/>
            <person name="Xu J."/>
            <person name="Bruns T."/>
            <person name="Baldrian P."/>
            <person name="Vilgalys R."/>
            <person name="Henrissat B."/>
            <person name="Grigoriev I.V."/>
            <person name="Hibbett D."/>
            <person name="Nagy L.G."/>
            <person name="Martin F.M."/>
        </authorList>
    </citation>
    <scope>NUCLEOTIDE SEQUENCE</scope>
    <source>
        <strain evidence="1">BED1</strain>
    </source>
</reference>